<keyword evidence="5" id="KW-0735">Signal-anchor</keyword>
<feature type="compositionally biased region" description="Low complexity" evidence="9">
    <location>
        <begin position="91"/>
        <end position="103"/>
    </location>
</feature>
<dbReference type="Gene3D" id="3.20.20.80">
    <property type="entry name" value="Glycosidases"/>
    <property type="match status" value="2"/>
</dbReference>
<keyword evidence="4" id="KW-0378">Hydrolase</keyword>
<evidence type="ECO:0000256" key="8">
    <source>
        <dbReference type="ARBA" id="ARBA00023136"/>
    </source>
</evidence>
<dbReference type="Proteomes" id="UP000541610">
    <property type="component" value="Unassembled WGS sequence"/>
</dbReference>
<evidence type="ECO:0000313" key="11">
    <source>
        <dbReference type="Proteomes" id="UP000541610"/>
    </source>
</evidence>
<evidence type="ECO:0000256" key="3">
    <source>
        <dbReference type="ARBA" id="ARBA00022692"/>
    </source>
</evidence>
<evidence type="ECO:0000256" key="6">
    <source>
        <dbReference type="ARBA" id="ARBA00022989"/>
    </source>
</evidence>
<gene>
    <name evidence="10" type="ORF">FOZ60_003362</name>
</gene>
<proteinExistence type="inferred from homology"/>
<reference evidence="10 11" key="1">
    <citation type="submission" date="2020-04" db="EMBL/GenBank/DDBJ databases">
        <title>Perkinsus olseni comparative genomics.</title>
        <authorList>
            <person name="Bogema D.R."/>
        </authorList>
    </citation>
    <scope>NUCLEOTIDE SEQUENCE [LARGE SCALE GENOMIC DNA]</scope>
    <source>
        <strain evidence="10">00978-12</strain>
    </source>
</reference>
<feature type="compositionally biased region" description="Acidic residues" evidence="9">
    <location>
        <begin position="174"/>
        <end position="192"/>
    </location>
</feature>
<keyword evidence="7" id="KW-0333">Golgi apparatus</keyword>
<dbReference type="InterPro" id="IPR026071">
    <property type="entry name" value="Glyco_Hydrolase_99"/>
</dbReference>
<feature type="compositionally biased region" description="Low complexity" evidence="9">
    <location>
        <begin position="162"/>
        <end position="173"/>
    </location>
</feature>
<evidence type="ECO:0000256" key="9">
    <source>
        <dbReference type="SAM" id="MobiDB-lite"/>
    </source>
</evidence>
<dbReference type="PANTHER" id="PTHR13572:SF4">
    <property type="entry name" value="RE57134P"/>
    <property type="match status" value="1"/>
</dbReference>
<keyword evidence="3" id="KW-0812">Transmembrane</keyword>
<evidence type="ECO:0000256" key="5">
    <source>
        <dbReference type="ARBA" id="ARBA00022968"/>
    </source>
</evidence>
<name>A0A7J6PJ33_PEROL</name>
<keyword evidence="6" id="KW-1133">Transmembrane helix</keyword>
<dbReference type="OrthoDB" id="444771at2759"/>
<evidence type="ECO:0000256" key="1">
    <source>
        <dbReference type="ARBA" id="ARBA00004323"/>
    </source>
</evidence>
<organism evidence="10 11">
    <name type="scientific">Perkinsus olseni</name>
    <name type="common">Perkinsus atlanticus</name>
    <dbReference type="NCBI Taxonomy" id="32597"/>
    <lineage>
        <taxon>Eukaryota</taxon>
        <taxon>Sar</taxon>
        <taxon>Alveolata</taxon>
        <taxon>Perkinsozoa</taxon>
        <taxon>Perkinsea</taxon>
        <taxon>Perkinsida</taxon>
        <taxon>Perkinsidae</taxon>
        <taxon>Perkinsus</taxon>
    </lineage>
</organism>
<feature type="region of interest" description="Disordered" evidence="9">
    <location>
        <begin position="44"/>
        <end position="118"/>
    </location>
</feature>
<feature type="region of interest" description="Disordered" evidence="9">
    <location>
        <begin position="158"/>
        <end position="265"/>
    </location>
</feature>
<dbReference type="Pfam" id="PF16317">
    <property type="entry name" value="Glyco_hydro_99"/>
    <property type="match status" value="1"/>
</dbReference>
<dbReference type="AlphaFoldDB" id="A0A7J6PJ33"/>
<sequence>MTASVRRIRMADSGLRNSGGSAVSHGFSLSSSIGSSVYSSMEVPRTEYDQLSPSSSSSSSRSTDEASPASRGMQVRKSVISLRVPSHRPVRSASLAPRRSASSIDHRSLQDHSHRRSRSLVDDFVTSSYQAPDAEVSLDLTPTSVCSSAPQRTEQVIPNMLSTESVPPEVSNEPVEETEVTPEVQPPDDDDVLAGYLAAARTEPKRRSPGKPPLSRSSSSPTLATAIRNVRRSMGALSDPDSPEKPTSEAESPDRSTERGSLNSVCGFGSPVRPFSIDRVAEGEIEIPVVERLQGAVICAEDLDACEVPLENGLTIRVGYPERGWVSVFARGGPVLRVRPSGVGVQYNGEEYRLRDIESESEVHVLYHTAREIIDRLRETTVRIRADGDQNSFLMADDIAVSSRTSALRFDGQDRPWKGSVSVKEVKVVGDESVWKFLCNGLDLPAVSVPVSVVDKSQSEAMEVLIKRETATTSMAIDINAIVALMTSVWPSVISRRGELIERDFDAMARAHSEYLQKMRASAIPKDILAKLGGISSAIAASVRGKDGFDCTAIFLWVEAAHAAYAKSGFDGFYTYFAATGFVYGSTPSNWPHMNRVARDEGIYFIPSVSITSFNEWHEGTNIEPAVDRKSTVASLKWPSRANLSCGTDPEFYLTETRQWAERMFKPSHDVMTRHPLMMLLVKAQR</sequence>
<protein>
    <submittedName>
        <fullName evidence="10">Uncharacterized protein</fullName>
    </submittedName>
</protein>
<evidence type="ECO:0000313" key="10">
    <source>
        <dbReference type="EMBL" id="KAF4695766.1"/>
    </source>
</evidence>
<evidence type="ECO:0000256" key="4">
    <source>
        <dbReference type="ARBA" id="ARBA00022801"/>
    </source>
</evidence>
<comment type="caution">
    <text evidence="10">The sequence shown here is derived from an EMBL/GenBank/DDBJ whole genome shotgun (WGS) entry which is preliminary data.</text>
</comment>
<comment type="subcellular location">
    <subcellularLocation>
        <location evidence="1">Golgi apparatus membrane</location>
        <topology evidence="1">Single-pass type II membrane protein</topology>
    </subcellularLocation>
</comment>
<keyword evidence="8" id="KW-0472">Membrane</keyword>
<dbReference type="GO" id="GO:0000139">
    <property type="term" value="C:Golgi membrane"/>
    <property type="evidence" value="ECO:0007669"/>
    <property type="project" value="UniProtKB-SubCell"/>
</dbReference>
<dbReference type="PANTHER" id="PTHR13572">
    <property type="entry name" value="ENDO-ALPHA-1,2-MANNOSIDASE"/>
    <property type="match status" value="1"/>
</dbReference>
<feature type="compositionally biased region" description="Low complexity" evidence="9">
    <location>
        <begin position="52"/>
        <end position="70"/>
    </location>
</feature>
<feature type="compositionally biased region" description="Basic and acidic residues" evidence="9">
    <location>
        <begin position="242"/>
        <end position="258"/>
    </location>
</feature>
<comment type="similarity">
    <text evidence="2">Belongs to the glycosyl hydrolase 99 family.</text>
</comment>
<dbReference type="GO" id="GO:0004559">
    <property type="term" value="F:alpha-mannosidase activity"/>
    <property type="evidence" value="ECO:0007669"/>
    <property type="project" value="TreeGrafter"/>
</dbReference>
<dbReference type="EMBL" id="JABANP010000017">
    <property type="protein sequence ID" value="KAF4695766.1"/>
    <property type="molecule type" value="Genomic_DNA"/>
</dbReference>
<feature type="region of interest" description="Disordered" evidence="9">
    <location>
        <begin position="1"/>
        <end position="26"/>
    </location>
</feature>
<accession>A0A7J6PJ33</accession>
<evidence type="ECO:0000256" key="7">
    <source>
        <dbReference type="ARBA" id="ARBA00023034"/>
    </source>
</evidence>
<evidence type="ECO:0000256" key="2">
    <source>
        <dbReference type="ARBA" id="ARBA00009559"/>
    </source>
</evidence>